<keyword evidence="2" id="KW-0812">Transmembrane</keyword>
<dbReference type="PROSITE" id="PS50943">
    <property type="entry name" value="HTH_CROC1"/>
    <property type="match status" value="1"/>
</dbReference>
<keyword evidence="2" id="KW-1133">Transmembrane helix</keyword>
<feature type="compositionally biased region" description="Basic and acidic residues" evidence="1">
    <location>
        <begin position="82"/>
        <end position="91"/>
    </location>
</feature>
<dbReference type="Gene3D" id="1.10.260.40">
    <property type="entry name" value="lambda repressor-like DNA-binding domains"/>
    <property type="match status" value="1"/>
</dbReference>
<evidence type="ECO:0000256" key="1">
    <source>
        <dbReference type="SAM" id="MobiDB-lite"/>
    </source>
</evidence>
<dbReference type="Pfam" id="PF10901">
    <property type="entry name" value="DUF2690"/>
    <property type="match status" value="1"/>
</dbReference>
<evidence type="ECO:0000259" key="3">
    <source>
        <dbReference type="PROSITE" id="PS50943"/>
    </source>
</evidence>
<feature type="region of interest" description="Disordered" evidence="1">
    <location>
        <begin position="82"/>
        <end position="119"/>
    </location>
</feature>
<accession>A0ABT6M271</accession>
<name>A0ABT6M271_9ACTN</name>
<evidence type="ECO:0000313" key="4">
    <source>
        <dbReference type="EMBL" id="MDH6222627.1"/>
    </source>
</evidence>
<comment type="caution">
    <text evidence="4">The sequence shown here is derived from an EMBL/GenBank/DDBJ whole genome shotgun (WGS) entry which is preliminary data.</text>
</comment>
<sequence length="279" mass="29929">MTRPLSPEGARLAAALRELRERSGLTLAGLAAKTTYSKSSWERYLNGKTLPPRPAVEELCRLTGEPDGRCIALWEIAESEWGGRAREEHRQQPPPEELPPPPPAEPSPREEADPATTGHRRTALALAVLATLSAVVAGIVTVALVLLPRQGEERAPSASPTAIVPLCHGSACAGKDPMHLKCAVAPTTLAQYHTATGAWVEVRYSKACGTSWARMWGTRLGDRLEVTPGDGDAEVKNRADTDAYVYTMMAVTRPGAAVHACFVPSTPDARTECVNGRVR</sequence>
<evidence type="ECO:0000256" key="2">
    <source>
        <dbReference type="SAM" id="Phobius"/>
    </source>
</evidence>
<dbReference type="Pfam" id="PF13560">
    <property type="entry name" value="HTH_31"/>
    <property type="match status" value="1"/>
</dbReference>
<dbReference type="InterPro" id="IPR010982">
    <property type="entry name" value="Lambda_DNA-bd_dom_sf"/>
</dbReference>
<dbReference type="SUPFAM" id="SSF47413">
    <property type="entry name" value="lambda repressor-like DNA-binding domains"/>
    <property type="match status" value="1"/>
</dbReference>
<dbReference type="SMART" id="SM00530">
    <property type="entry name" value="HTH_XRE"/>
    <property type="match status" value="1"/>
</dbReference>
<feature type="compositionally biased region" description="Pro residues" evidence="1">
    <location>
        <begin position="92"/>
        <end position="106"/>
    </location>
</feature>
<protein>
    <submittedName>
        <fullName evidence="4">Transcriptional regulator with XRE-family HTH domain</fullName>
    </submittedName>
</protein>
<dbReference type="RefSeq" id="WP_280883233.1">
    <property type="nucleotide sequence ID" value="NZ_JARXVH010000038.1"/>
</dbReference>
<dbReference type="InterPro" id="IPR001387">
    <property type="entry name" value="Cro/C1-type_HTH"/>
</dbReference>
<feature type="domain" description="HTH cro/C1-type" evidence="3">
    <location>
        <begin position="16"/>
        <end position="69"/>
    </location>
</feature>
<dbReference type="Proteomes" id="UP001160499">
    <property type="component" value="Unassembled WGS sequence"/>
</dbReference>
<reference evidence="4 5" key="1">
    <citation type="submission" date="2023-04" db="EMBL/GenBank/DDBJ databases">
        <title>Forest soil microbial communities from Buena Vista Peninsula, Colon Province, Panama.</title>
        <authorList>
            <person name="Bouskill N."/>
        </authorList>
    </citation>
    <scope>NUCLEOTIDE SEQUENCE [LARGE SCALE GENOMIC DNA]</scope>
    <source>
        <strain evidence="4 5">GGS1</strain>
    </source>
</reference>
<organism evidence="4 5">
    <name type="scientific">Streptomyces pseudovenezuelae</name>
    <dbReference type="NCBI Taxonomy" id="67350"/>
    <lineage>
        <taxon>Bacteria</taxon>
        <taxon>Bacillati</taxon>
        <taxon>Actinomycetota</taxon>
        <taxon>Actinomycetes</taxon>
        <taxon>Kitasatosporales</taxon>
        <taxon>Streptomycetaceae</taxon>
        <taxon>Streptomyces</taxon>
        <taxon>Streptomyces aurantiacus group</taxon>
    </lineage>
</organism>
<feature type="transmembrane region" description="Helical" evidence="2">
    <location>
        <begin position="123"/>
        <end position="147"/>
    </location>
</feature>
<dbReference type="EMBL" id="JARXVH010000038">
    <property type="protein sequence ID" value="MDH6222627.1"/>
    <property type="molecule type" value="Genomic_DNA"/>
</dbReference>
<evidence type="ECO:0000313" key="5">
    <source>
        <dbReference type="Proteomes" id="UP001160499"/>
    </source>
</evidence>
<gene>
    <name evidence="4" type="ORF">M2283_009978</name>
</gene>
<dbReference type="CDD" id="cd00093">
    <property type="entry name" value="HTH_XRE"/>
    <property type="match status" value="1"/>
</dbReference>
<proteinExistence type="predicted"/>
<keyword evidence="5" id="KW-1185">Reference proteome</keyword>
<keyword evidence="2" id="KW-0472">Membrane</keyword>
<dbReference type="InterPro" id="IPR021224">
    <property type="entry name" value="DUF2690"/>
</dbReference>